<dbReference type="PANTHER" id="PTHR32071:SF57">
    <property type="entry name" value="C4-DICARBOXYLATE TRANSPORT TRANSCRIPTIONAL REGULATORY PROTEIN DCTD"/>
    <property type="match status" value="1"/>
</dbReference>
<evidence type="ECO:0000256" key="4">
    <source>
        <dbReference type="ARBA" id="ARBA00023163"/>
    </source>
</evidence>
<dbReference type="Gene3D" id="1.10.10.60">
    <property type="entry name" value="Homeodomain-like"/>
    <property type="match status" value="1"/>
</dbReference>
<dbReference type="Pfam" id="PF00158">
    <property type="entry name" value="Sigma54_activat"/>
    <property type="match status" value="1"/>
</dbReference>
<keyword evidence="3" id="KW-0805">Transcription regulation</keyword>
<keyword evidence="2" id="KW-0067">ATP-binding</keyword>
<evidence type="ECO:0000256" key="2">
    <source>
        <dbReference type="ARBA" id="ARBA00022840"/>
    </source>
</evidence>
<dbReference type="SUPFAM" id="SSF52540">
    <property type="entry name" value="P-loop containing nucleoside triphosphate hydrolases"/>
    <property type="match status" value="1"/>
</dbReference>
<comment type="caution">
    <text evidence="6">The sequence shown here is derived from an EMBL/GenBank/DDBJ whole genome shotgun (WGS) entry which is preliminary data.</text>
</comment>
<dbReference type="PROSITE" id="PS50045">
    <property type="entry name" value="SIGMA54_INTERACT_4"/>
    <property type="match status" value="1"/>
</dbReference>
<reference evidence="6 7" key="1">
    <citation type="submission" date="2021-03" db="EMBL/GenBank/DDBJ databases">
        <title>Genomic Encyclopedia of Type Strains, Phase IV (KMG-IV): sequencing the most valuable type-strain genomes for metagenomic binning, comparative biology and taxonomic classification.</title>
        <authorList>
            <person name="Goeker M."/>
        </authorList>
    </citation>
    <scope>NUCLEOTIDE SEQUENCE [LARGE SCALE GENOMIC DNA]</scope>
    <source>
        <strain evidence="6 7">DSM 25790</strain>
    </source>
</reference>
<dbReference type="Gene3D" id="3.30.450.40">
    <property type="match status" value="1"/>
</dbReference>
<dbReference type="PRINTS" id="PR01590">
    <property type="entry name" value="HTHFIS"/>
</dbReference>
<evidence type="ECO:0000259" key="5">
    <source>
        <dbReference type="PROSITE" id="PS50045"/>
    </source>
</evidence>
<keyword evidence="1" id="KW-0547">Nucleotide-binding</keyword>
<dbReference type="SUPFAM" id="SSF46689">
    <property type="entry name" value="Homeodomain-like"/>
    <property type="match status" value="1"/>
</dbReference>
<dbReference type="PROSITE" id="PS00676">
    <property type="entry name" value="SIGMA54_INTERACT_2"/>
    <property type="match status" value="1"/>
</dbReference>
<dbReference type="RefSeq" id="WP_226371394.1">
    <property type="nucleotide sequence ID" value="NZ_JAGIKX010000024.1"/>
</dbReference>
<name>A0ABS4SA16_9BACI</name>
<keyword evidence="4" id="KW-0804">Transcription</keyword>
<evidence type="ECO:0000256" key="3">
    <source>
        <dbReference type="ARBA" id="ARBA00023015"/>
    </source>
</evidence>
<protein>
    <submittedName>
        <fullName evidence="6">Transcriptional regulator of acetoin/glycerol metabolism</fullName>
    </submittedName>
</protein>
<dbReference type="PANTHER" id="PTHR32071">
    <property type="entry name" value="TRANSCRIPTIONAL REGULATORY PROTEIN"/>
    <property type="match status" value="1"/>
</dbReference>
<dbReference type="InterPro" id="IPR027417">
    <property type="entry name" value="P-loop_NTPase"/>
</dbReference>
<dbReference type="Pfam" id="PF25601">
    <property type="entry name" value="AAA_lid_14"/>
    <property type="match status" value="1"/>
</dbReference>
<dbReference type="InterPro" id="IPR002197">
    <property type="entry name" value="HTH_Fis"/>
</dbReference>
<organism evidence="6 7">
    <name type="scientific">Virgibacillus alimentarius</name>
    <dbReference type="NCBI Taxonomy" id="698769"/>
    <lineage>
        <taxon>Bacteria</taxon>
        <taxon>Bacillati</taxon>
        <taxon>Bacillota</taxon>
        <taxon>Bacilli</taxon>
        <taxon>Bacillales</taxon>
        <taxon>Bacillaceae</taxon>
        <taxon>Virgibacillus</taxon>
    </lineage>
</organism>
<gene>
    <name evidence="6" type="ORF">J2Z81_002338</name>
</gene>
<dbReference type="Gene3D" id="3.40.50.300">
    <property type="entry name" value="P-loop containing nucleotide triphosphate hydrolases"/>
    <property type="match status" value="1"/>
</dbReference>
<dbReference type="InterPro" id="IPR003593">
    <property type="entry name" value="AAA+_ATPase"/>
</dbReference>
<dbReference type="InterPro" id="IPR058031">
    <property type="entry name" value="AAA_lid_NorR"/>
</dbReference>
<accession>A0ABS4SA16</accession>
<dbReference type="InterPro" id="IPR025662">
    <property type="entry name" value="Sigma_54_int_dom_ATP-bd_1"/>
</dbReference>
<proteinExistence type="predicted"/>
<dbReference type="InterPro" id="IPR002078">
    <property type="entry name" value="Sigma_54_int"/>
</dbReference>
<evidence type="ECO:0000313" key="7">
    <source>
        <dbReference type="Proteomes" id="UP001519294"/>
    </source>
</evidence>
<dbReference type="InterPro" id="IPR029016">
    <property type="entry name" value="GAF-like_dom_sf"/>
</dbReference>
<sequence>MSNFMNENLKGSWKRSEQYGACILKAKEAILEDKELRQHKEKGEKLLRTVHPTIEQLAHSLKSSNSVVVISNPSGILLHSMGDPVFLKDTEKIYLKDGACWSEQVRGTNSAGTVAMEQKPLAVIGKDHYLKSHHMLYCVGSPIFDPYGNLQAVLNVSGHADLYHPMTFGMVDVIARKIENWLLVRTQEEKMIISLYPEEKGIFEALIAINKHGQIIGVNREARTLLSLEKQGGKEMNINDIFKRPERIFDESVNGDGKMIQIESKNHKKLLASVVNSSPKLFSMNQSNKVEKRYAQPKINKRFTFSNIHGEDEHFVHALSLAKRVAETDYTVVVTGESGTGKEMVSQAIHEASSRSAQPFVALNCGAITKSLAGSELFGYEGGAFTGAKQKGQAGVFEQANGGTLFLDEIAELPMDIQITLLRVLQDFQIKRIGSTKSIAVDVRLITATNKDLWKKVEEGSFRADLFFRLQGIHIQLPPFRKRSDRLQFAKMKLMEVARELGRPQLSFSKDAENFIETYDWPGNIRQVSHALRQAAFASPTSRIEVNAFPPYMKNCNKTISQTGSLLQDRENETIIQTITKTKGNMSEAARILGIGRNTLYRKIESMRKNNIQIDYK</sequence>
<dbReference type="EMBL" id="JAGIKX010000024">
    <property type="protein sequence ID" value="MBP2258355.1"/>
    <property type="molecule type" value="Genomic_DNA"/>
</dbReference>
<dbReference type="SMART" id="SM00382">
    <property type="entry name" value="AAA"/>
    <property type="match status" value="1"/>
</dbReference>
<dbReference type="Pfam" id="PF02954">
    <property type="entry name" value="HTH_8"/>
    <property type="match status" value="1"/>
</dbReference>
<dbReference type="Proteomes" id="UP001519294">
    <property type="component" value="Unassembled WGS sequence"/>
</dbReference>
<keyword evidence="7" id="KW-1185">Reference proteome</keyword>
<dbReference type="InterPro" id="IPR025943">
    <property type="entry name" value="Sigma_54_int_dom_ATP-bd_2"/>
</dbReference>
<dbReference type="CDD" id="cd00009">
    <property type="entry name" value="AAA"/>
    <property type="match status" value="1"/>
</dbReference>
<dbReference type="InterPro" id="IPR009057">
    <property type="entry name" value="Homeodomain-like_sf"/>
</dbReference>
<feature type="domain" description="Sigma-54 factor interaction" evidence="5">
    <location>
        <begin position="308"/>
        <end position="537"/>
    </location>
</feature>
<evidence type="ECO:0000313" key="6">
    <source>
        <dbReference type="EMBL" id="MBP2258355.1"/>
    </source>
</evidence>
<dbReference type="PROSITE" id="PS00675">
    <property type="entry name" value="SIGMA54_INTERACT_1"/>
    <property type="match status" value="1"/>
</dbReference>
<dbReference type="Gene3D" id="1.10.8.60">
    <property type="match status" value="1"/>
</dbReference>
<evidence type="ECO:0000256" key="1">
    <source>
        <dbReference type="ARBA" id="ARBA00022741"/>
    </source>
</evidence>